<comment type="caution">
    <text evidence="2">The sequence shown here is derived from an EMBL/GenBank/DDBJ whole genome shotgun (WGS) entry which is preliminary data.</text>
</comment>
<gene>
    <name evidence="2" type="ORF">A2368_03780</name>
</gene>
<name>A0A1F5FIT7_9BACT</name>
<evidence type="ECO:0000256" key="1">
    <source>
        <dbReference type="SAM" id="Phobius"/>
    </source>
</evidence>
<accession>A0A1F5FIT7</accession>
<sequence length="114" mass="13382">MTWIVAFTVVFIVYPVFTVVLGPSMNRFLSRVLLKVTDERQIRTWDEDPKTYLAMTWLMTIVFLLVAVPWVAGKALVSIGTFADNYTKKTQRIKRKQLPKMKHIEIQLDRTHRN</sequence>
<keyword evidence="1" id="KW-1133">Transmembrane helix</keyword>
<reference evidence="2 3" key="1">
    <citation type="journal article" date="2016" name="Nat. Commun.">
        <title>Thousands of microbial genomes shed light on interconnected biogeochemical processes in an aquifer system.</title>
        <authorList>
            <person name="Anantharaman K."/>
            <person name="Brown C.T."/>
            <person name="Hug L.A."/>
            <person name="Sharon I."/>
            <person name="Castelle C.J."/>
            <person name="Probst A.J."/>
            <person name="Thomas B.C."/>
            <person name="Singh A."/>
            <person name="Wilkins M.J."/>
            <person name="Karaoz U."/>
            <person name="Brodie E.L."/>
            <person name="Williams K.H."/>
            <person name="Hubbard S.S."/>
            <person name="Banfield J.F."/>
        </authorList>
    </citation>
    <scope>NUCLEOTIDE SEQUENCE [LARGE SCALE GENOMIC DNA]</scope>
</reference>
<dbReference type="Proteomes" id="UP000176682">
    <property type="component" value="Unassembled WGS sequence"/>
</dbReference>
<evidence type="ECO:0000313" key="3">
    <source>
        <dbReference type="Proteomes" id="UP000176682"/>
    </source>
</evidence>
<proteinExistence type="predicted"/>
<keyword evidence="1" id="KW-0812">Transmembrane</keyword>
<keyword evidence="1" id="KW-0472">Membrane</keyword>
<organism evidence="2 3">
    <name type="scientific">Candidatus Collierbacteria bacterium RIFOXYB1_FULL_49_13</name>
    <dbReference type="NCBI Taxonomy" id="1817728"/>
    <lineage>
        <taxon>Bacteria</taxon>
        <taxon>Candidatus Collieribacteriota</taxon>
    </lineage>
</organism>
<feature type="transmembrane region" description="Helical" evidence="1">
    <location>
        <begin position="51"/>
        <end position="72"/>
    </location>
</feature>
<feature type="transmembrane region" description="Helical" evidence="1">
    <location>
        <begin position="6"/>
        <end position="30"/>
    </location>
</feature>
<evidence type="ECO:0000313" key="2">
    <source>
        <dbReference type="EMBL" id="OGD79501.1"/>
    </source>
</evidence>
<dbReference type="EMBL" id="MFAM01000019">
    <property type="protein sequence ID" value="OGD79501.1"/>
    <property type="molecule type" value="Genomic_DNA"/>
</dbReference>
<protein>
    <submittedName>
        <fullName evidence="2">Uncharacterized protein</fullName>
    </submittedName>
</protein>
<dbReference type="AlphaFoldDB" id="A0A1F5FIT7"/>